<gene>
    <name evidence="2" type="ORF">NBC122_01985</name>
</gene>
<accession>A0A4P6ZGJ8</accession>
<protein>
    <recommendedName>
        <fullName evidence="4">Lipoprotein</fullName>
    </recommendedName>
</protein>
<sequence length="210" mass="24405">MRHFKKAVLKIKVFFLILILFSSCSKDKSFVLAENSGEINDIIRVVIIDDKIEATKINNTVIIEDIYKKEIIDSRKYIKKDSLYIVPPYNMDILSLFHLWGPQSKPLGFDKKDLQYLLSQNSNPDSLKLPQTILKGFHHSTKKEYEQENANGNYQSYYTFTIPYLSQDKKTAYVESNYSCGNTCGNGMAFFLQKINGKWTVIEKWKTWMG</sequence>
<evidence type="ECO:0008006" key="4">
    <source>
        <dbReference type="Google" id="ProtNLM"/>
    </source>
</evidence>
<organism evidence="2 3">
    <name type="scientific">Chryseobacterium salivictor</name>
    <dbReference type="NCBI Taxonomy" id="2547600"/>
    <lineage>
        <taxon>Bacteria</taxon>
        <taxon>Pseudomonadati</taxon>
        <taxon>Bacteroidota</taxon>
        <taxon>Flavobacteriia</taxon>
        <taxon>Flavobacteriales</taxon>
        <taxon>Weeksellaceae</taxon>
        <taxon>Chryseobacterium group</taxon>
        <taxon>Chryseobacterium</taxon>
    </lineage>
</organism>
<evidence type="ECO:0000256" key="1">
    <source>
        <dbReference type="SAM" id="SignalP"/>
    </source>
</evidence>
<dbReference type="AlphaFoldDB" id="A0A4P6ZGJ8"/>
<feature type="signal peptide" evidence="1">
    <location>
        <begin position="1"/>
        <end position="25"/>
    </location>
</feature>
<dbReference type="PROSITE" id="PS51257">
    <property type="entry name" value="PROKAR_LIPOPROTEIN"/>
    <property type="match status" value="1"/>
</dbReference>
<reference evidence="2 3" key="1">
    <citation type="submission" date="2019-03" db="EMBL/GenBank/DDBJ databases">
        <authorList>
            <person name="Kim H."/>
            <person name="Yu S.-M."/>
        </authorList>
    </citation>
    <scope>NUCLEOTIDE SEQUENCE [LARGE SCALE GENOMIC DNA]</scope>
    <source>
        <strain evidence="2 3">NBC122</strain>
    </source>
</reference>
<dbReference type="KEGG" id="csal:NBC122_01985"/>
<name>A0A4P6ZGJ8_9FLAO</name>
<dbReference type="EMBL" id="CP037954">
    <property type="protein sequence ID" value="QBO58793.1"/>
    <property type="molecule type" value="Genomic_DNA"/>
</dbReference>
<keyword evidence="3" id="KW-1185">Reference proteome</keyword>
<dbReference type="Proteomes" id="UP000294419">
    <property type="component" value="Chromosome"/>
</dbReference>
<keyword evidence="1" id="KW-0732">Signal</keyword>
<feature type="chain" id="PRO_5020989111" description="Lipoprotein" evidence="1">
    <location>
        <begin position="26"/>
        <end position="210"/>
    </location>
</feature>
<evidence type="ECO:0000313" key="2">
    <source>
        <dbReference type="EMBL" id="QBO58793.1"/>
    </source>
</evidence>
<evidence type="ECO:0000313" key="3">
    <source>
        <dbReference type="Proteomes" id="UP000294419"/>
    </source>
</evidence>
<proteinExistence type="predicted"/>